<evidence type="ECO:0008006" key="3">
    <source>
        <dbReference type="Google" id="ProtNLM"/>
    </source>
</evidence>
<keyword evidence="2" id="KW-1185">Reference proteome</keyword>
<dbReference type="Proteomes" id="UP001184853">
    <property type="component" value="Unassembled WGS sequence"/>
</dbReference>
<dbReference type="RefSeq" id="WP_115982226.1">
    <property type="nucleotide sequence ID" value="NZ_JAVDQS010000008.1"/>
</dbReference>
<comment type="caution">
    <text evidence="1">The sequence shown here is derived from an EMBL/GenBank/DDBJ whole genome shotgun (WGS) entry which is preliminary data.</text>
</comment>
<accession>A0ABU1LGT6</accession>
<reference evidence="1 2" key="1">
    <citation type="submission" date="2023-07" db="EMBL/GenBank/DDBJ databases">
        <title>Sorghum-associated microbial communities from plants grown in Nebraska, USA.</title>
        <authorList>
            <person name="Schachtman D."/>
        </authorList>
    </citation>
    <scope>NUCLEOTIDE SEQUENCE [LARGE SCALE GENOMIC DNA]</scope>
    <source>
        <strain evidence="1 2">DS1709</strain>
    </source>
</reference>
<dbReference type="PANTHER" id="PTHR35532">
    <property type="entry name" value="SIMILAR TO POLYHYDROXYALKANOATE DEPOLYMERASE"/>
    <property type="match status" value="1"/>
</dbReference>
<dbReference type="PANTHER" id="PTHR35532:SF5">
    <property type="entry name" value="CARBOHYDRATE-BINDING DOMAIN-CONTAINING PROTEIN"/>
    <property type="match status" value="1"/>
</dbReference>
<evidence type="ECO:0000313" key="1">
    <source>
        <dbReference type="EMBL" id="MDR6405940.1"/>
    </source>
</evidence>
<dbReference type="EMBL" id="JAVDQS010000008">
    <property type="protein sequence ID" value="MDR6405940.1"/>
    <property type="molecule type" value="Genomic_DNA"/>
</dbReference>
<protein>
    <recommendedName>
        <fullName evidence="3">Transglutaminase superfamily protein</fullName>
    </recommendedName>
</protein>
<evidence type="ECO:0000313" key="2">
    <source>
        <dbReference type="Proteomes" id="UP001184853"/>
    </source>
</evidence>
<gene>
    <name evidence="1" type="ORF">J2781_002884</name>
</gene>
<name>A0ABU1LGT6_9FLAO</name>
<proteinExistence type="predicted"/>
<organism evidence="1 2">
    <name type="scientific">Chryseobacterium geocarposphaerae</name>
    <dbReference type="NCBI Taxonomy" id="1416776"/>
    <lineage>
        <taxon>Bacteria</taxon>
        <taxon>Pseudomonadati</taxon>
        <taxon>Bacteroidota</taxon>
        <taxon>Flavobacteriia</taxon>
        <taxon>Flavobacteriales</taxon>
        <taxon>Weeksellaceae</taxon>
        <taxon>Chryseobacterium group</taxon>
        <taxon>Chryseobacterium</taxon>
    </lineage>
</organism>
<sequence length="501" mass="58580">MARNIFIKGTIINFLLLFLNSCDKNTSVWTSLKSNTNSKEKKEMIQFLEKNSKGTESIRPVFFKQNGEYYHLNWNSVKNENDLKSKIKKEKLLISIIINSDISSKNICNISQYTDHVISIYHQNPWRMHIPKSVLYNNLLPYKIYQEDFSAWYPFYIKYFSYLNKKIPEKKLNRKEIDSIIWNNVKSYDTLKLFGGGLNSIRLTLWPGINEIKTIKSGDCQSISTLMVYLYRFLGIPATIDFTPYWGGTNSGHSLPVAWDSDLQKFTPIKGDIFEKKNRLAKAFRISFKLTNEWSKNIAPFLSNKLTFPIESIKNDHWEDVTDQHSPTNDIIVEIPEYNGNIAYISVYSFGTWKPIFFGKKIEPRHYLFKKMARDVIYRCAYMNKNEKLSLSQSIIHLDKFGKLNILNDVNNTTVKYIDNLKINKTNIGSEAWIKKNTSYTLCYLNNNGEWSSIKTSISQRDSLLVFNNIPIKKVYILKNNSSNKKTERPFMIKHSNVVWF</sequence>